<dbReference type="STRING" id="1182545.A0A072PKT5"/>
<evidence type="ECO:0000259" key="1">
    <source>
        <dbReference type="PROSITE" id="PS51677"/>
    </source>
</evidence>
<dbReference type="GO" id="GO:0016810">
    <property type="term" value="F:hydrolase activity, acting on carbon-nitrogen (but not peptide) bonds"/>
    <property type="evidence" value="ECO:0007669"/>
    <property type="project" value="InterPro"/>
</dbReference>
<accession>A0A072PKT5</accession>
<dbReference type="InterPro" id="IPR002509">
    <property type="entry name" value="NODB_dom"/>
</dbReference>
<keyword evidence="3" id="KW-1185">Reference proteome</keyword>
<organism evidence="2 3">
    <name type="scientific">Exophiala aquamarina CBS 119918</name>
    <dbReference type="NCBI Taxonomy" id="1182545"/>
    <lineage>
        <taxon>Eukaryota</taxon>
        <taxon>Fungi</taxon>
        <taxon>Dikarya</taxon>
        <taxon>Ascomycota</taxon>
        <taxon>Pezizomycotina</taxon>
        <taxon>Eurotiomycetes</taxon>
        <taxon>Chaetothyriomycetidae</taxon>
        <taxon>Chaetothyriales</taxon>
        <taxon>Herpotrichiellaceae</taxon>
        <taxon>Exophiala</taxon>
    </lineage>
</organism>
<reference evidence="2 3" key="1">
    <citation type="submission" date="2013-03" db="EMBL/GenBank/DDBJ databases">
        <title>The Genome Sequence of Exophiala aquamarina CBS 119918.</title>
        <authorList>
            <consortium name="The Broad Institute Genomics Platform"/>
            <person name="Cuomo C."/>
            <person name="de Hoog S."/>
            <person name="Gorbushina A."/>
            <person name="Walker B."/>
            <person name="Young S.K."/>
            <person name="Zeng Q."/>
            <person name="Gargeya S."/>
            <person name="Fitzgerald M."/>
            <person name="Haas B."/>
            <person name="Abouelleil A."/>
            <person name="Allen A.W."/>
            <person name="Alvarado L."/>
            <person name="Arachchi H.M."/>
            <person name="Berlin A.M."/>
            <person name="Chapman S.B."/>
            <person name="Gainer-Dewar J."/>
            <person name="Goldberg J."/>
            <person name="Griggs A."/>
            <person name="Gujja S."/>
            <person name="Hansen M."/>
            <person name="Howarth C."/>
            <person name="Imamovic A."/>
            <person name="Ireland A."/>
            <person name="Larimer J."/>
            <person name="McCowan C."/>
            <person name="Murphy C."/>
            <person name="Pearson M."/>
            <person name="Poon T.W."/>
            <person name="Priest M."/>
            <person name="Roberts A."/>
            <person name="Saif S."/>
            <person name="Shea T."/>
            <person name="Sisk P."/>
            <person name="Sykes S."/>
            <person name="Wortman J."/>
            <person name="Nusbaum C."/>
            <person name="Birren B."/>
        </authorList>
    </citation>
    <scope>NUCLEOTIDE SEQUENCE [LARGE SCALE GENOMIC DNA]</scope>
    <source>
        <strain evidence="2 3">CBS 119918</strain>
    </source>
</reference>
<dbReference type="HOGENOM" id="CLU_029940_1_0_1"/>
<feature type="domain" description="NodB homology" evidence="1">
    <location>
        <begin position="30"/>
        <end position="235"/>
    </location>
</feature>
<protein>
    <recommendedName>
        <fullName evidence="1">NodB homology domain-containing protein</fullName>
    </recommendedName>
</protein>
<dbReference type="PANTHER" id="PTHR47561">
    <property type="entry name" value="POLYSACCHARIDE DEACETYLASE FAMILY PROTEIN (AFU_ORTHOLOGUE AFUA_6G05030)"/>
    <property type="match status" value="1"/>
</dbReference>
<gene>
    <name evidence="2" type="ORF">A1O9_02265</name>
</gene>
<sequence length="303" mass="34713">MPKKILVGYGIDVDAVSGWINTQSGQAADLTNISRGVFGATVGTDRLLKLFEKYGIKATWFIPGHSIESFPKQMAKVRDAGHEIGLHGYTHEFVSQLSPQQERDVLQKSIEVVTSFTGKRPKGWTAPAWTPSPDTVNLLEEFGVEYDHSFMHHDSQLYYLPYPPAKWKETDYKNSSASDWMTPMSILRPSSIVEIPANWHVDDWPAFQTLRGQGSSGFVDPHQIERFWKEQFEFCYREYDHFVFPISIHPQVSGKPQILMMHERFIDWINQHEGVEWCTFEDMANKFRKGEMHGAEVEGGVDV</sequence>
<proteinExistence type="predicted"/>
<dbReference type="CDD" id="cd10938">
    <property type="entry name" value="CE4_HpPgdA_like"/>
    <property type="match status" value="1"/>
</dbReference>
<evidence type="ECO:0000313" key="2">
    <source>
        <dbReference type="EMBL" id="KEF60704.1"/>
    </source>
</evidence>
<evidence type="ECO:0000313" key="3">
    <source>
        <dbReference type="Proteomes" id="UP000027920"/>
    </source>
</evidence>
<dbReference type="OrthoDB" id="2125469at2759"/>
<dbReference type="SUPFAM" id="SSF88713">
    <property type="entry name" value="Glycoside hydrolase/deacetylase"/>
    <property type="match status" value="1"/>
</dbReference>
<dbReference type="Gene3D" id="3.20.20.370">
    <property type="entry name" value="Glycoside hydrolase/deacetylase"/>
    <property type="match status" value="1"/>
</dbReference>
<dbReference type="PANTHER" id="PTHR47561:SF1">
    <property type="entry name" value="POLYSACCHARIDE DEACETYLASE FAMILY PROTEIN (AFU_ORTHOLOGUE AFUA_6G05030)"/>
    <property type="match status" value="1"/>
</dbReference>
<dbReference type="PROSITE" id="PS51677">
    <property type="entry name" value="NODB"/>
    <property type="match status" value="1"/>
</dbReference>
<dbReference type="InterPro" id="IPR037950">
    <property type="entry name" value="PgdA-like"/>
</dbReference>
<dbReference type="VEuPathDB" id="FungiDB:A1O9_02265"/>
<dbReference type="Pfam" id="PF01522">
    <property type="entry name" value="Polysacc_deac_1"/>
    <property type="match status" value="1"/>
</dbReference>
<comment type="caution">
    <text evidence="2">The sequence shown here is derived from an EMBL/GenBank/DDBJ whole genome shotgun (WGS) entry which is preliminary data.</text>
</comment>
<dbReference type="GeneID" id="25277210"/>
<dbReference type="GO" id="GO:0005975">
    <property type="term" value="P:carbohydrate metabolic process"/>
    <property type="evidence" value="ECO:0007669"/>
    <property type="project" value="InterPro"/>
</dbReference>
<dbReference type="RefSeq" id="XP_013263294.1">
    <property type="nucleotide sequence ID" value="XM_013407840.1"/>
</dbReference>
<dbReference type="AlphaFoldDB" id="A0A072PKT5"/>
<dbReference type="Proteomes" id="UP000027920">
    <property type="component" value="Unassembled WGS sequence"/>
</dbReference>
<dbReference type="InterPro" id="IPR011330">
    <property type="entry name" value="Glyco_hydro/deAcase_b/a-brl"/>
</dbReference>
<dbReference type="EMBL" id="AMGV01000002">
    <property type="protein sequence ID" value="KEF60704.1"/>
    <property type="molecule type" value="Genomic_DNA"/>
</dbReference>
<name>A0A072PKT5_9EURO</name>